<evidence type="ECO:0000313" key="2">
    <source>
        <dbReference type="Proteomes" id="UP001281761"/>
    </source>
</evidence>
<dbReference type="EMBL" id="JARBJD010000214">
    <property type="protein sequence ID" value="KAK2946969.1"/>
    <property type="molecule type" value="Genomic_DNA"/>
</dbReference>
<accession>A0ABQ9X5D5</accession>
<sequence>MKPTDNVQVDEWTQTPLVESGQPSAEYTPNQVASIELSDDVELDQLTNGTTLAILTDISPLVIEVTLRSNNNTDDALSSEPREIVKRAHRKRRRKIATRYNRKNNTSRAPKYPIQSPVTTVSLRLVKVRAICRLCGEMDATVECILHFVRSNFVTVRNLLDQLLSRRLAVFLSKPEFLLDVLVKKMRRTDQTQFESTVVESVEVVADVEVRSEIVEVSVRVVSGLMECEKMEGTLKEDHFSFSLPLSSSFLSLERLLRDQLPQLGNVSWFADPADPSDNVDVPLSPEDRYYFYSRWRRRKRFRDNVILNPNLPIFVGNEFPSLPIRLTAKESLLPDCPTRLVSIDDVRSAFVAMTHSANPLALVWPPTDAFTVDYSLPPDSLNPSPPFPPHSLLSLSFIRDNTFLLGDWFWDDDSTSLPTPISSATPNPLDIGSIYEQLNLHRPKNARQAILKSEQANLLPSSASPNCQREESQSPLRLWIETPMRRVTGLFAGSATVHDVLFFVGSLDCVSVCAPLSFNEHALFAGDEKLDGLVTVSEILRTFGSVVSFRPAHVDSNPHST</sequence>
<gene>
    <name evidence="1" type="ORF">BLNAU_18127</name>
</gene>
<keyword evidence="2" id="KW-1185">Reference proteome</keyword>
<reference evidence="1 2" key="1">
    <citation type="journal article" date="2022" name="bioRxiv">
        <title>Genomics of Preaxostyla Flagellates Illuminates Evolutionary Transitions and the Path Towards Mitochondrial Loss.</title>
        <authorList>
            <person name="Novak L.V.F."/>
            <person name="Treitli S.C."/>
            <person name="Pyrih J."/>
            <person name="Halakuc P."/>
            <person name="Pipaliya S.V."/>
            <person name="Vacek V."/>
            <person name="Brzon O."/>
            <person name="Soukal P."/>
            <person name="Eme L."/>
            <person name="Dacks J.B."/>
            <person name="Karnkowska A."/>
            <person name="Elias M."/>
            <person name="Hampl V."/>
        </authorList>
    </citation>
    <scope>NUCLEOTIDE SEQUENCE [LARGE SCALE GENOMIC DNA]</scope>
    <source>
        <strain evidence="1">NAU3</strain>
        <tissue evidence="1">Gut</tissue>
    </source>
</reference>
<organism evidence="1 2">
    <name type="scientific">Blattamonas nauphoetae</name>
    <dbReference type="NCBI Taxonomy" id="2049346"/>
    <lineage>
        <taxon>Eukaryota</taxon>
        <taxon>Metamonada</taxon>
        <taxon>Preaxostyla</taxon>
        <taxon>Oxymonadida</taxon>
        <taxon>Blattamonas</taxon>
    </lineage>
</organism>
<proteinExistence type="predicted"/>
<name>A0ABQ9X5D5_9EUKA</name>
<evidence type="ECO:0000313" key="1">
    <source>
        <dbReference type="EMBL" id="KAK2946969.1"/>
    </source>
</evidence>
<protein>
    <submittedName>
        <fullName evidence="1">Uncharacterized protein</fullName>
    </submittedName>
</protein>
<comment type="caution">
    <text evidence="1">The sequence shown here is derived from an EMBL/GenBank/DDBJ whole genome shotgun (WGS) entry which is preliminary data.</text>
</comment>
<dbReference type="Proteomes" id="UP001281761">
    <property type="component" value="Unassembled WGS sequence"/>
</dbReference>